<dbReference type="STRING" id="446469.Sked_20240"/>
<feature type="region of interest" description="Disordered" evidence="3">
    <location>
        <begin position="209"/>
        <end position="244"/>
    </location>
</feature>
<dbReference type="InterPro" id="IPR050832">
    <property type="entry name" value="Bact_Acetyltransf"/>
</dbReference>
<evidence type="ECO:0000256" key="1">
    <source>
        <dbReference type="ARBA" id="ARBA00022679"/>
    </source>
</evidence>
<dbReference type="RefSeq" id="WP_012867017.1">
    <property type="nucleotide sequence ID" value="NC_013521.1"/>
</dbReference>
<evidence type="ECO:0000256" key="3">
    <source>
        <dbReference type="SAM" id="MobiDB-lite"/>
    </source>
</evidence>
<dbReference type="EMBL" id="CP001819">
    <property type="protein sequence ID" value="ACZ21948.1"/>
    <property type="molecule type" value="Genomic_DNA"/>
</dbReference>
<dbReference type="KEGG" id="ske:Sked_20240"/>
<dbReference type="SUPFAM" id="SSF55729">
    <property type="entry name" value="Acyl-CoA N-acyltransferases (Nat)"/>
    <property type="match status" value="1"/>
</dbReference>
<accession>D1BHM8</accession>
<organism evidence="5 6">
    <name type="scientific">Sanguibacter keddieii (strain ATCC 51767 / DSM 10542 / NCFB 3025 / ST-74)</name>
    <dbReference type="NCBI Taxonomy" id="446469"/>
    <lineage>
        <taxon>Bacteria</taxon>
        <taxon>Bacillati</taxon>
        <taxon>Actinomycetota</taxon>
        <taxon>Actinomycetes</taxon>
        <taxon>Micrococcales</taxon>
        <taxon>Sanguibacteraceae</taxon>
        <taxon>Sanguibacter</taxon>
    </lineage>
</organism>
<dbReference type="PANTHER" id="PTHR43877:SF1">
    <property type="entry name" value="ACETYLTRANSFERASE"/>
    <property type="match status" value="1"/>
</dbReference>
<keyword evidence="1" id="KW-0808">Transferase</keyword>
<dbReference type="Proteomes" id="UP000000322">
    <property type="component" value="Chromosome"/>
</dbReference>
<dbReference type="HOGENOM" id="CLU_1222967_0_0_11"/>
<gene>
    <name evidence="5" type="ordered locus">Sked_20240</name>
</gene>
<dbReference type="InterPro" id="IPR000182">
    <property type="entry name" value="GNAT_dom"/>
</dbReference>
<sequence length="244" mass="26199">MRALVDVRPAVASDLPVLARLSVSARHEAGTGVQLCVSDEERLTRQLATLTGLPGGRIKVAVIEGQPVGFMLVRIIEPSLFSDVTSVYIEALYVSQDFRRRGVGHALLTAAGDLAASVGALDVYSVPLPGSRGVQRFLARLGFAPAASHRVVTTAVLQRKLAAESAGRRQVRGIEDLIARRRRARIETNSGPLDLRAFQASLATGAVPVVDQPADDLTPEDLDRDVERAGHPEHSGRRREHQAG</sequence>
<feature type="compositionally biased region" description="Acidic residues" evidence="3">
    <location>
        <begin position="213"/>
        <end position="224"/>
    </location>
</feature>
<dbReference type="GO" id="GO:0016747">
    <property type="term" value="F:acyltransferase activity, transferring groups other than amino-acyl groups"/>
    <property type="evidence" value="ECO:0007669"/>
    <property type="project" value="InterPro"/>
</dbReference>
<keyword evidence="2" id="KW-0012">Acyltransferase</keyword>
<evidence type="ECO:0000313" key="5">
    <source>
        <dbReference type="EMBL" id="ACZ21948.1"/>
    </source>
</evidence>
<dbReference type="InterPro" id="IPR016181">
    <property type="entry name" value="Acyl_CoA_acyltransferase"/>
</dbReference>
<name>D1BHM8_SANKS</name>
<protein>
    <submittedName>
        <fullName evidence="5">Acetyltransferase (GNAT) family protein</fullName>
    </submittedName>
</protein>
<evidence type="ECO:0000313" key="6">
    <source>
        <dbReference type="Proteomes" id="UP000000322"/>
    </source>
</evidence>
<proteinExistence type="predicted"/>
<dbReference type="Pfam" id="PF00583">
    <property type="entry name" value="Acetyltransf_1"/>
    <property type="match status" value="1"/>
</dbReference>
<dbReference type="PROSITE" id="PS51186">
    <property type="entry name" value="GNAT"/>
    <property type="match status" value="1"/>
</dbReference>
<evidence type="ECO:0000259" key="4">
    <source>
        <dbReference type="PROSITE" id="PS51186"/>
    </source>
</evidence>
<feature type="compositionally biased region" description="Basic and acidic residues" evidence="3">
    <location>
        <begin position="225"/>
        <end position="244"/>
    </location>
</feature>
<dbReference type="PANTHER" id="PTHR43877">
    <property type="entry name" value="AMINOALKYLPHOSPHONATE N-ACETYLTRANSFERASE-RELATED-RELATED"/>
    <property type="match status" value="1"/>
</dbReference>
<feature type="domain" description="N-acetyltransferase" evidence="4">
    <location>
        <begin position="5"/>
        <end position="162"/>
    </location>
</feature>
<keyword evidence="6" id="KW-1185">Reference proteome</keyword>
<dbReference type="CDD" id="cd04301">
    <property type="entry name" value="NAT_SF"/>
    <property type="match status" value="1"/>
</dbReference>
<dbReference type="AlphaFoldDB" id="D1BHM8"/>
<evidence type="ECO:0000256" key="2">
    <source>
        <dbReference type="ARBA" id="ARBA00023315"/>
    </source>
</evidence>
<reference evidence="5 6" key="1">
    <citation type="journal article" date="2009" name="Stand. Genomic Sci.">
        <title>Complete genome sequence of Sanguibacter keddieii type strain (ST-74).</title>
        <authorList>
            <person name="Ivanova N."/>
            <person name="Sikorski J."/>
            <person name="Sims D."/>
            <person name="Brettin T."/>
            <person name="Detter J.C."/>
            <person name="Han C."/>
            <person name="Lapidus A."/>
            <person name="Copeland A."/>
            <person name="Glavina Del Rio T."/>
            <person name="Nolan M."/>
            <person name="Chen F."/>
            <person name="Lucas S."/>
            <person name="Tice H."/>
            <person name="Cheng J.F."/>
            <person name="Bruce D."/>
            <person name="Goodwin L."/>
            <person name="Pitluck S."/>
            <person name="Pati A."/>
            <person name="Mavromatis K."/>
            <person name="Chen A."/>
            <person name="Palaniappan K."/>
            <person name="D'haeseleer P."/>
            <person name="Chain P."/>
            <person name="Bristow J."/>
            <person name="Eisen J.A."/>
            <person name="Markowitz V."/>
            <person name="Hugenholtz P."/>
            <person name="Goker M."/>
            <person name="Pukall R."/>
            <person name="Klenk H.P."/>
            <person name="Kyrpides N.C."/>
        </authorList>
    </citation>
    <scope>NUCLEOTIDE SEQUENCE [LARGE SCALE GENOMIC DNA]</scope>
    <source>
        <strain evidence="6">ATCC 51767 / DSM 10542 / NCFB 3025 / ST-74</strain>
    </source>
</reference>
<dbReference type="OrthoDB" id="5192872at2"/>
<dbReference type="Gene3D" id="3.40.630.30">
    <property type="match status" value="1"/>
</dbReference>
<dbReference type="eggNOG" id="COG0456">
    <property type="taxonomic scope" value="Bacteria"/>
</dbReference>